<comment type="caution">
    <text evidence="12">Lacks conserved residue(s) required for the propagation of feature annotation.</text>
</comment>
<comment type="subunit">
    <text evidence="12">Homodimer. The tRNA molecule binds across the dimer.</text>
</comment>
<evidence type="ECO:0000256" key="13">
    <source>
        <dbReference type="PIRSR" id="PIRSR001529-1"/>
    </source>
</evidence>
<comment type="pathway">
    <text evidence="2 12">Aminoacyl-tRNA biosynthesis; selenocysteinyl-tRNA(Sec) biosynthesis; L-seryl-tRNA(Sec) from L-serine and tRNA(Sec): step 1/1.</text>
</comment>
<comment type="catalytic activity">
    <reaction evidence="10 12">
        <text>tRNA(Sec) + L-serine + ATP = L-seryl-tRNA(Sec) + AMP + diphosphate + H(+)</text>
        <dbReference type="Rhea" id="RHEA:42580"/>
        <dbReference type="Rhea" id="RHEA-COMP:9742"/>
        <dbReference type="Rhea" id="RHEA-COMP:10128"/>
        <dbReference type="ChEBI" id="CHEBI:15378"/>
        <dbReference type="ChEBI" id="CHEBI:30616"/>
        <dbReference type="ChEBI" id="CHEBI:33019"/>
        <dbReference type="ChEBI" id="CHEBI:33384"/>
        <dbReference type="ChEBI" id="CHEBI:78442"/>
        <dbReference type="ChEBI" id="CHEBI:78533"/>
        <dbReference type="ChEBI" id="CHEBI:456215"/>
        <dbReference type="EC" id="6.1.1.11"/>
    </reaction>
</comment>
<keyword evidence="6 12" id="KW-0547">Nucleotide-binding</keyword>
<evidence type="ECO:0000256" key="3">
    <source>
        <dbReference type="ARBA" id="ARBA00010728"/>
    </source>
</evidence>
<feature type="binding site" evidence="13">
    <location>
        <position position="235"/>
    </location>
    <ligand>
        <name>L-serine</name>
        <dbReference type="ChEBI" id="CHEBI:33384"/>
    </ligand>
</feature>
<dbReference type="Gene3D" id="1.10.287.40">
    <property type="entry name" value="Serine-tRNA synthetase, tRNA binding domain"/>
    <property type="match status" value="1"/>
</dbReference>
<dbReference type="Pfam" id="PF02403">
    <property type="entry name" value="Seryl_tRNA_N"/>
    <property type="match status" value="1"/>
</dbReference>
<evidence type="ECO:0000256" key="14">
    <source>
        <dbReference type="PIRSR" id="PIRSR001529-2"/>
    </source>
</evidence>
<reference evidence="17 18" key="1">
    <citation type="journal article" date="2016" name="Environ. Microbiol.">
        <title>Genomic resolution of a cold subsurface aquifer community provides metabolic insights for novel microbes adapted to high CO concentrations.</title>
        <authorList>
            <person name="Probst A.J."/>
            <person name="Castelle C.J."/>
            <person name="Singh A."/>
            <person name="Brown C.T."/>
            <person name="Anantharaman K."/>
            <person name="Sharon I."/>
            <person name="Hug L.A."/>
            <person name="Burstein D."/>
            <person name="Emerson J.B."/>
            <person name="Thomas B.C."/>
            <person name="Banfield J.F."/>
        </authorList>
    </citation>
    <scope>NUCLEOTIDE SEQUENCE [LARGE SCALE GENOMIC DNA]</scope>
    <source>
        <strain evidence="17">CG2_30_43_9</strain>
    </source>
</reference>
<dbReference type="GO" id="GO:0005524">
    <property type="term" value="F:ATP binding"/>
    <property type="evidence" value="ECO:0007669"/>
    <property type="project" value="UniProtKB-UniRule"/>
</dbReference>
<evidence type="ECO:0000256" key="9">
    <source>
        <dbReference type="ARBA" id="ARBA00023146"/>
    </source>
</evidence>
<sequence>MLDIKFIRENKDLVKDAVKKKFMDVDIDRLLQLDEKRRGLIAESETIKAEQNKLSKELARGKDEKLLEKSKEMKEKFKDMDEELKGIEHEYRDLMLRVPNIPSADTPIGADDSFNKEIARWGKISEFDFPIKDHIQLGKDLDIIDTETGVKVSGFRGYYLKNQGAILHWAVLWYCWQKMLSEGFTAVVGPTLVKDFVLSGSGQFPFGGEEVYQIGNSGKLASGEEISEPLYLAGTSEPTLLAYFSDKILKEDELPAKVCGFSQCFRSEAGSYGKDTRGLYRLHEFTKVEQVVFCKNDLAESDKWLEEMRKISESVLQDLKLPYRVVQNASGDMGAGKYKMYDIETWMPSRGKYGETHSDSNLTDWQARRLNIKYKDASGEIKFVHTLNNTVIASPRILIAILENYQQKDGSVLVPKALQKYTGFKKISKK</sequence>
<dbReference type="InterPro" id="IPR033729">
    <property type="entry name" value="SerRS_core"/>
</dbReference>
<feature type="binding site" evidence="12">
    <location>
        <position position="390"/>
    </location>
    <ligand>
        <name>L-serine</name>
        <dbReference type="ChEBI" id="CHEBI:33384"/>
    </ligand>
</feature>
<keyword evidence="7 12" id="KW-0067">ATP-binding</keyword>
<evidence type="ECO:0000313" key="17">
    <source>
        <dbReference type="EMBL" id="OIP65951.1"/>
    </source>
</evidence>
<dbReference type="GO" id="GO:0016260">
    <property type="term" value="P:selenocysteine biosynthetic process"/>
    <property type="evidence" value="ECO:0007669"/>
    <property type="project" value="UniProtKB-UniRule"/>
</dbReference>
<comment type="subcellular location">
    <subcellularLocation>
        <location evidence="1 12">Cytoplasm</location>
    </subcellularLocation>
</comment>
<protein>
    <recommendedName>
        <fullName evidence="12">Serine--tRNA ligase</fullName>
        <ecNumber evidence="12">6.1.1.11</ecNumber>
    </recommendedName>
    <alternativeName>
        <fullName evidence="12">Seryl-tRNA synthetase</fullName>
        <shortName evidence="12">SerRS</shortName>
    </alternativeName>
    <alternativeName>
        <fullName evidence="12">Seryl-tRNA(Ser/Sec) synthetase</fullName>
    </alternativeName>
</protein>
<name>A0A1J5GBG9_9BACT</name>
<evidence type="ECO:0000313" key="18">
    <source>
        <dbReference type="Proteomes" id="UP000182059"/>
    </source>
</evidence>
<dbReference type="Proteomes" id="UP000182059">
    <property type="component" value="Unassembled WGS sequence"/>
</dbReference>
<dbReference type="NCBIfam" id="TIGR00414">
    <property type="entry name" value="serS"/>
    <property type="match status" value="1"/>
</dbReference>
<dbReference type="UniPathway" id="UPA00906">
    <property type="reaction ID" value="UER00895"/>
</dbReference>
<dbReference type="InterPro" id="IPR002314">
    <property type="entry name" value="aa-tRNA-synt_IIb"/>
</dbReference>
<dbReference type="SUPFAM" id="SSF46589">
    <property type="entry name" value="tRNA-binding arm"/>
    <property type="match status" value="1"/>
</dbReference>
<evidence type="ECO:0000256" key="7">
    <source>
        <dbReference type="ARBA" id="ARBA00022840"/>
    </source>
</evidence>
<dbReference type="PIRSF" id="PIRSF001529">
    <property type="entry name" value="Ser-tRNA-synth_IIa"/>
    <property type="match status" value="1"/>
</dbReference>
<dbReference type="PANTHER" id="PTHR43697:SF1">
    <property type="entry name" value="SERINE--TRNA LIGASE"/>
    <property type="match status" value="1"/>
</dbReference>
<comment type="domain">
    <text evidence="12">Consists of two distinct domains, a catalytic core and a N-terminal extension that is involved in tRNA binding.</text>
</comment>
<organism evidence="17 18">
    <name type="scientific">Candidatus Nomurabacteria bacterium CG2_30_43_9</name>
    <dbReference type="NCBI Taxonomy" id="1805283"/>
    <lineage>
        <taxon>Bacteria</taxon>
        <taxon>Candidatus Nomuraibacteriota</taxon>
    </lineage>
</organism>
<accession>A0A1J5GBG9</accession>
<dbReference type="InterPro" id="IPR002317">
    <property type="entry name" value="Ser-tRNA-ligase_type_1"/>
</dbReference>
<evidence type="ECO:0000256" key="1">
    <source>
        <dbReference type="ARBA" id="ARBA00004496"/>
    </source>
</evidence>
<evidence type="ECO:0000256" key="11">
    <source>
        <dbReference type="ARBA" id="ARBA00048823"/>
    </source>
</evidence>
<dbReference type="EMBL" id="MNYX01000028">
    <property type="protein sequence ID" value="OIP65951.1"/>
    <property type="molecule type" value="Genomic_DNA"/>
</dbReference>
<dbReference type="EC" id="6.1.1.11" evidence="12"/>
<dbReference type="PRINTS" id="PR00981">
    <property type="entry name" value="TRNASYNTHSER"/>
</dbReference>
<keyword evidence="4 12" id="KW-0963">Cytoplasm</keyword>
<comment type="similarity">
    <text evidence="3 12">Belongs to the class-II aminoacyl-tRNA synthetase family. Type-1 seryl-tRNA synthetase subfamily.</text>
</comment>
<feature type="binding site" evidence="12 14">
    <location>
        <begin position="266"/>
        <end position="268"/>
    </location>
    <ligand>
        <name>ATP</name>
        <dbReference type="ChEBI" id="CHEBI:30616"/>
    </ligand>
</feature>
<feature type="binding site" evidence="13">
    <location>
        <position position="388"/>
    </location>
    <ligand>
        <name>L-serine</name>
        <dbReference type="ChEBI" id="CHEBI:33384"/>
    </ligand>
</feature>
<evidence type="ECO:0000256" key="15">
    <source>
        <dbReference type="SAM" id="Coils"/>
    </source>
</evidence>
<dbReference type="GO" id="GO:0006434">
    <property type="term" value="P:seryl-tRNA aminoacylation"/>
    <property type="evidence" value="ECO:0007669"/>
    <property type="project" value="UniProtKB-UniRule"/>
</dbReference>
<keyword evidence="9 12" id="KW-0030">Aminoacyl-tRNA synthetase</keyword>
<dbReference type="Gene3D" id="3.30.930.10">
    <property type="entry name" value="Bira Bifunctional Protein, Domain 2"/>
    <property type="match status" value="1"/>
</dbReference>
<evidence type="ECO:0000256" key="10">
    <source>
        <dbReference type="ARBA" id="ARBA00047929"/>
    </source>
</evidence>
<keyword evidence="5 12" id="KW-0436">Ligase</keyword>
<keyword evidence="8 12" id="KW-0648">Protein biosynthesis</keyword>
<dbReference type="InterPro" id="IPR042103">
    <property type="entry name" value="SerRS_1_N_sf"/>
</dbReference>
<dbReference type="AlphaFoldDB" id="A0A1J5GBG9"/>
<dbReference type="PROSITE" id="PS50862">
    <property type="entry name" value="AA_TRNA_LIGASE_II"/>
    <property type="match status" value="1"/>
</dbReference>
<proteinExistence type="inferred from homology"/>
<comment type="catalytic activity">
    <reaction evidence="11 12">
        <text>tRNA(Ser) + L-serine + ATP = L-seryl-tRNA(Ser) + AMP + diphosphate + H(+)</text>
        <dbReference type="Rhea" id="RHEA:12292"/>
        <dbReference type="Rhea" id="RHEA-COMP:9669"/>
        <dbReference type="Rhea" id="RHEA-COMP:9703"/>
        <dbReference type="ChEBI" id="CHEBI:15378"/>
        <dbReference type="ChEBI" id="CHEBI:30616"/>
        <dbReference type="ChEBI" id="CHEBI:33019"/>
        <dbReference type="ChEBI" id="CHEBI:33384"/>
        <dbReference type="ChEBI" id="CHEBI:78442"/>
        <dbReference type="ChEBI" id="CHEBI:78533"/>
        <dbReference type="ChEBI" id="CHEBI:456215"/>
        <dbReference type="EC" id="6.1.1.11"/>
    </reaction>
</comment>
<keyword evidence="15" id="KW-0175">Coiled coil</keyword>
<evidence type="ECO:0000256" key="2">
    <source>
        <dbReference type="ARBA" id="ARBA00005045"/>
    </source>
</evidence>
<feature type="site" description="Important for serine binding" evidence="13">
    <location>
        <position position="390"/>
    </location>
</feature>
<evidence type="ECO:0000256" key="5">
    <source>
        <dbReference type="ARBA" id="ARBA00022598"/>
    </source>
</evidence>
<dbReference type="InterPro" id="IPR045864">
    <property type="entry name" value="aa-tRNA-synth_II/BPL/LPL"/>
</dbReference>
<comment type="function">
    <text evidence="12">Catalyzes the attachment of serine to tRNA(Ser). Is also able to aminoacylate tRNA(Sec) with serine, to form the misacylated tRNA L-seryl-tRNA(Sec), which will be further converted into selenocysteinyl-tRNA(Sec).</text>
</comment>
<dbReference type="GO" id="GO:0005737">
    <property type="term" value="C:cytoplasm"/>
    <property type="evidence" value="ECO:0007669"/>
    <property type="project" value="UniProtKB-SubCell"/>
</dbReference>
<evidence type="ECO:0000256" key="8">
    <source>
        <dbReference type="ARBA" id="ARBA00022917"/>
    </source>
</evidence>
<dbReference type="InterPro" id="IPR015866">
    <property type="entry name" value="Ser-tRNA-synth_1_N"/>
</dbReference>
<feature type="coiled-coil region" evidence="15">
    <location>
        <begin position="63"/>
        <end position="97"/>
    </location>
</feature>
<dbReference type="CDD" id="cd00770">
    <property type="entry name" value="SerRS_core"/>
    <property type="match status" value="1"/>
</dbReference>
<feature type="binding site" evidence="13">
    <location>
        <position position="266"/>
    </location>
    <ligand>
        <name>L-serine</name>
        <dbReference type="ChEBI" id="CHEBI:33384"/>
    </ligand>
</feature>
<dbReference type="SUPFAM" id="SSF55681">
    <property type="entry name" value="Class II aaRS and biotin synthetases"/>
    <property type="match status" value="1"/>
</dbReference>
<comment type="caution">
    <text evidence="17">The sequence shown here is derived from an EMBL/GenBank/DDBJ whole genome shotgun (WGS) entry which is preliminary data.</text>
</comment>
<feature type="binding site" evidence="12 14">
    <location>
        <begin position="355"/>
        <end position="358"/>
    </location>
    <ligand>
        <name>ATP</name>
        <dbReference type="ChEBI" id="CHEBI:30616"/>
    </ligand>
</feature>
<feature type="domain" description="Aminoacyl-transfer RNA synthetases class-II family profile" evidence="16">
    <location>
        <begin position="177"/>
        <end position="415"/>
    </location>
</feature>
<feature type="binding site" evidence="12 13">
    <location>
        <position position="289"/>
    </location>
    <ligand>
        <name>L-serine</name>
        <dbReference type="ChEBI" id="CHEBI:33384"/>
    </ligand>
</feature>
<evidence type="ECO:0000256" key="4">
    <source>
        <dbReference type="ARBA" id="ARBA00022490"/>
    </source>
</evidence>
<evidence type="ECO:0000259" key="16">
    <source>
        <dbReference type="PROSITE" id="PS50862"/>
    </source>
</evidence>
<evidence type="ECO:0000256" key="12">
    <source>
        <dbReference type="HAMAP-Rule" id="MF_00176"/>
    </source>
</evidence>
<dbReference type="InterPro" id="IPR010978">
    <property type="entry name" value="tRNA-bd_arm"/>
</dbReference>
<evidence type="ECO:0000256" key="6">
    <source>
        <dbReference type="ARBA" id="ARBA00022741"/>
    </source>
</evidence>
<dbReference type="InterPro" id="IPR006195">
    <property type="entry name" value="aa-tRNA-synth_II"/>
</dbReference>
<gene>
    <name evidence="12" type="primary">serS</name>
    <name evidence="17" type="ORF">AUK15_01045</name>
</gene>
<feature type="binding site" evidence="12">
    <location>
        <begin position="235"/>
        <end position="237"/>
    </location>
    <ligand>
        <name>L-serine</name>
        <dbReference type="ChEBI" id="CHEBI:33384"/>
    </ligand>
</feature>
<dbReference type="GO" id="GO:0004828">
    <property type="term" value="F:serine-tRNA ligase activity"/>
    <property type="evidence" value="ECO:0007669"/>
    <property type="project" value="UniProtKB-UniRule"/>
</dbReference>
<dbReference type="HAMAP" id="MF_00176">
    <property type="entry name" value="Ser_tRNA_synth_type1"/>
    <property type="match status" value="1"/>
</dbReference>
<dbReference type="PANTHER" id="PTHR43697">
    <property type="entry name" value="SERYL-TRNA SYNTHETASE"/>
    <property type="match status" value="1"/>
</dbReference>
<dbReference type="Pfam" id="PF00587">
    <property type="entry name" value="tRNA-synt_2b"/>
    <property type="match status" value="1"/>
</dbReference>